<name>A0A0F9PE96_9ZZZZ</name>
<comment type="caution">
    <text evidence="2">The sequence shown here is derived from an EMBL/GenBank/DDBJ whole genome shotgun (WGS) entry which is preliminary data.</text>
</comment>
<dbReference type="AlphaFoldDB" id="A0A0F9PE96"/>
<gene>
    <name evidence="2" type="ORF">LCGC14_0836690</name>
</gene>
<protein>
    <submittedName>
        <fullName evidence="2">Uncharacterized protein</fullName>
    </submittedName>
</protein>
<dbReference type="EMBL" id="LAZR01002429">
    <property type="protein sequence ID" value="KKN30155.1"/>
    <property type="molecule type" value="Genomic_DNA"/>
</dbReference>
<accession>A0A0F9PE96</accession>
<sequence length="431" mass="45809">MGLFSSLFGSSGSDKADKMRQAAIDAFNSIQTPELKDLQIQLDKYVAAGRLTPAQAEAELLKSNAFNDIVTDPALEGAQKQALVALQEIGTQGGLTAIDKARMADITSEQSQVARGRNESIMSQARERGMGGSDISTINQLMSEQSAADRASRRGTDVAANAEARALQALIQGGQMATGMRTQDYGEQATRAGAENALDLFNKQTLNQTNLYNVDAANKAQAANLANEQAIANANVGTTNYERQYNAERNQQLFEDKMAKASGVAGVYGQWAGDATAAKRSEQAADAALLGGALQAVPPAFKNPFSGPSSPTKGAPSAASEATTSGFQTAYDKDLYGTRYAHGGEVLPENELERHRLEMAGYNRPPMVQDFKNGGVVPGQAVAPGNNPVNDTVTANLSPGEVVVPKTAMSDDQEFDMFMEKFRPSSRIGRR</sequence>
<feature type="region of interest" description="Disordered" evidence="1">
    <location>
        <begin position="301"/>
        <end position="326"/>
    </location>
</feature>
<evidence type="ECO:0000313" key="2">
    <source>
        <dbReference type="EMBL" id="KKN30155.1"/>
    </source>
</evidence>
<evidence type="ECO:0000256" key="1">
    <source>
        <dbReference type="SAM" id="MobiDB-lite"/>
    </source>
</evidence>
<proteinExistence type="predicted"/>
<reference evidence="2" key="1">
    <citation type="journal article" date="2015" name="Nature">
        <title>Complex archaea that bridge the gap between prokaryotes and eukaryotes.</title>
        <authorList>
            <person name="Spang A."/>
            <person name="Saw J.H."/>
            <person name="Jorgensen S.L."/>
            <person name="Zaremba-Niedzwiedzka K."/>
            <person name="Martijn J."/>
            <person name="Lind A.E."/>
            <person name="van Eijk R."/>
            <person name="Schleper C."/>
            <person name="Guy L."/>
            <person name="Ettema T.J."/>
        </authorList>
    </citation>
    <scope>NUCLEOTIDE SEQUENCE</scope>
</reference>
<organism evidence="2">
    <name type="scientific">marine sediment metagenome</name>
    <dbReference type="NCBI Taxonomy" id="412755"/>
    <lineage>
        <taxon>unclassified sequences</taxon>
        <taxon>metagenomes</taxon>
        <taxon>ecological metagenomes</taxon>
    </lineage>
</organism>